<comment type="subcellular location">
    <subcellularLocation>
        <location evidence="6">Nucleus outer membrane</location>
        <topology evidence="6">Single-pass membrane protein</topology>
    </subcellularLocation>
</comment>
<evidence type="ECO:0000256" key="4">
    <source>
        <dbReference type="ARBA" id="ARBA00023136"/>
    </source>
</evidence>
<keyword evidence="2" id="KW-0812">Transmembrane</keyword>
<dbReference type="PANTHER" id="PTHR12265:SF30">
    <property type="entry name" value="TRANSMEMBRANE PROTEIN 53"/>
    <property type="match status" value="1"/>
</dbReference>
<reference evidence="7 8" key="1">
    <citation type="submission" date="2023-10" db="EMBL/GenBank/DDBJ databases">
        <title>Chromosome-scale genome assembly provides insights into flower coloration mechanisms of Canna indica.</title>
        <authorList>
            <person name="Li C."/>
        </authorList>
    </citation>
    <scope>NUCLEOTIDE SEQUENCE [LARGE SCALE GENOMIC DNA]</scope>
    <source>
        <tissue evidence="7">Flower</tissue>
    </source>
</reference>
<dbReference type="PANTHER" id="PTHR12265">
    <property type="entry name" value="TRANSMEMBRANE PROTEIN 53"/>
    <property type="match status" value="1"/>
</dbReference>
<evidence type="ECO:0000313" key="8">
    <source>
        <dbReference type="Proteomes" id="UP001327560"/>
    </source>
</evidence>
<dbReference type="InterPro" id="IPR008547">
    <property type="entry name" value="DUF829_TMEM53"/>
</dbReference>
<dbReference type="GO" id="GO:0005640">
    <property type="term" value="C:nuclear outer membrane"/>
    <property type="evidence" value="ECO:0007669"/>
    <property type="project" value="UniProtKB-SubCell"/>
</dbReference>
<protein>
    <recommendedName>
        <fullName evidence="9">Transmembrane protein 53</fullName>
    </recommendedName>
</protein>
<keyword evidence="5" id="KW-0539">Nucleus</keyword>
<evidence type="ECO:0000256" key="1">
    <source>
        <dbReference type="ARBA" id="ARBA00007387"/>
    </source>
</evidence>
<accession>A0AAQ3QJB1</accession>
<dbReference type="Pfam" id="PF05705">
    <property type="entry name" value="DUF829"/>
    <property type="match status" value="1"/>
</dbReference>
<evidence type="ECO:0000256" key="5">
    <source>
        <dbReference type="ARBA" id="ARBA00023242"/>
    </source>
</evidence>
<evidence type="ECO:0000256" key="6">
    <source>
        <dbReference type="ARBA" id="ARBA00034303"/>
    </source>
</evidence>
<evidence type="ECO:0000256" key="2">
    <source>
        <dbReference type="ARBA" id="ARBA00022692"/>
    </source>
</evidence>
<keyword evidence="4" id="KW-0472">Membrane</keyword>
<proteinExistence type="inferred from homology"/>
<name>A0AAQ3QJB1_9LILI</name>
<dbReference type="SUPFAM" id="SSF53474">
    <property type="entry name" value="alpha/beta-Hydrolases"/>
    <property type="match status" value="1"/>
</dbReference>
<organism evidence="7 8">
    <name type="scientific">Canna indica</name>
    <name type="common">Indian-shot</name>
    <dbReference type="NCBI Taxonomy" id="4628"/>
    <lineage>
        <taxon>Eukaryota</taxon>
        <taxon>Viridiplantae</taxon>
        <taxon>Streptophyta</taxon>
        <taxon>Embryophyta</taxon>
        <taxon>Tracheophyta</taxon>
        <taxon>Spermatophyta</taxon>
        <taxon>Magnoliopsida</taxon>
        <taxon>Liliopsida</taxon>
        <taxon>Zingiberales</taxon>
        <taxon>Cannaceae</taxon>
        <taxon>Canna</taxon>
    </lineage>
</organism>
<evidence type="ECO:0000256" key="3">
    <source>
        <dbReference type="ARBA" id="ARBA00022989"/>
    </source>
</evidence>
<keyword evidence="8" id="KW-1185">Reference proteome</keyword>
<dbReference type="Proteomes" id="UP001327560">
    <property type="component" value="Chromosome 7"/>
</dbReference>
<evidence type="ECO:0000313" key="7">
    <source>
        <dbReference type="EMBL" id="WOL13364.1"/>
    </source>
</evidence>
<gene>
    <name evidence="7" type="ORF">Cni_G22134</name>
</gene>
<comment type="similarity">
    <text evidence="1">Belongs to the TMEM53 family.</text>
</comment>
<dbReference type="AlphaFoldDB" id="A0AAQ3QJB1"/>
<dbReference type="Gene3D" id="3.40.50.1820">
    <property type="entry name" value="alpha/beta hydrolase"/>
    <property type="match status" value="1"/>
</dbReference>
<dbReference type="InterPro" id="IPR029058">
    <property type="entry name" value="AB_hydrolase_fold"/>
</dbReference>
<keyword evidence="3" id="KW-1133">Transmembrane helix</keyword>
<dbReference type="EMBL" id="CP136896">
    <property type="protein sequence ID" value="WOL13364.1"/>
    <property type="molecule type" value="Genomic_DNA"/>
</dbReference>
<evidence type="ECO:0008006" key="9">
    <source>
        <dbReference type="Google" id="ProtNLM"/>
    </source>
</evidence>
<sequence>MSSFSGFLYRPFSAAVAIAAVSSMPGHISSSLKLPESSVTPSPVSLPELDSPAHRASVSDIASLPFLSLNKKPLSFVPGSVFGSFSFCVAPPTSQLAPYQYAKLASPQKNVELPPIIASSQSDALYRWHLPNPKAYGVMGSDQCLKAKSQTVVILLGWLGAKQKHLNRYADWYTSRGYHVVTFTFPLGDVMSYKVGGRVEQDVELLAEHLVDWVSEEDGKNLVFHTFSNTGWLTYVLSWPS</sequence>